<evidence type="ECO:0000313" key="2">
    <source>
        <dbReference type="EMBL" id="MBW72867.1"/>
    </source>
</evidence>
<name>A0A2M4D5N1_ANODA</name>
<dbReference type="AlphaFoldDB" id="A0A2M4D5N1"/>
<reference evidence="2" key="1">
    <citation type="submission" date="2018-01" db="EMBL/GenBank/DDBJ databases">
        <title>An insight into the sialome of Amazonian anophelines.</title>
        <authorList>
            <person name="Ribeiro J.M."/>
            <person name="Scarpassa V."/>
            <person name="Calvo E."/>
        </authorList>
    </citation>
    <scope>NUCLEOTIDE SEQUENCE</scope>
</reference>
<feature type="chain" id="PRO_5014941267" evidence="1">
    <location>
        <begin position="17"/>
        <end position="102"/>
    </location>
</feature>
<organism evidence="2">
    <name type="scientific">Anopheles darlingi</name>
    <name type="common">Mosquito</name>
    <dbReference type="NCBI Taxonomy" id="43151"/>
    <lineage>
        <taxon>Eukaryota</taxon>
        <taxon>Metazoa</taxon>
        <taxon>Ecdysozoa</taxon>
        <taxon>Arthropoda</taxon>
        <taxon>Hexapoda</taxon>
        <taxon>Insecta</taxon>
        <taxon>Pterygota</taxon>
        <taxon>Neoptera</taxon>
        <taxon>Endopterygota</taxon>
        <taxon>Diptera</taxon>
        <taxon>Nematocera</taxon>
        <taxon>Culicoidea</taxon>
        <taxon>Culicidae</taxon>
        <taxon>Anophelinae</taxon>
        <taxon>Anopheles</taxon>
    </lineage>
</organism>
<proteinExistence type="predicted"/>
<feature type="signal peptide" evidence="1">
    <location>
        <begin position="1"/>
        <end position="16"/>
    </location>
</feature>
<protein>
    <submittedName>
        <fullName evidence="2">Putative secreted protein</fullName>
    </submittedName>
</protein>
<evidence type="ECO:0000256" key="1">
    <source>
        <dbReference type="SAM" id="SignalP"/>
    </source>
</evidence>
<sequence>MVLLLLLLLLLRRLLMIGLQRKLFTNVICCRVDQTQLIGERYLALSSARWITGLMRRCPRILRIRLDEARYQCRIFVKVRMLGVNVCQLDLHEVLDHRVCGG</sequence>
<dbReference type="EMBL" id="GGFL01008689">
    <property type="protein sequence ID" value="MBW72867.1"/>
    <property type="molecule type" value="Transcribed_RNA"/>
</dbReference>
<accession>A0A2M4D5N1</accession>
<keyword evidence="1" id="KW-0732">Signal</keyword>